<feature type="non-terminal residue" evidence="1">
    <location>
        <position position="1"/>
    </location>
</feature>
<organism evidence="1 2">
    <name type="scientific">Acaulospora morrowiae</name>
    <dbReference type="NCBI Taxonomy" id="94023"/>
    <lineage>
        <taxon>Eukaryota</taxon>
        <taxon>Fungi</taxon>
        <taxon>Fungi incertae sedis</taxon>
        <taxon>Mucoromycota</taxon>
        <taxon>Glomeromycotina</taxon>
        <taxon>Glomeromycetes</taxon>
        <taxon>Diversisporales</taxon>
        <taxon>Acaulosporaceae</taxon>
        <taxon>Acaulospora</taxon>
    </lineage>
</organism>
<dbReference type="Proteomes" id="UP000789342">
    <property type="component" value="Unassembled WGS sequence"/>
</dbReference>
<gene>
    <name evidence="1" type="ORF">AMORRO_LOCUS13887</name>
</gene>
<name>A0A9N9IBX1_9GLOM</name>
<protein>
    <submittedName>
        <fullName evidence="1">18061_t:CDS:1</fullName>
    </submittedName>
</protein>
<dbReference type="OrthoDB" id="2337249at2759"/>
<keyword evidence="2" id="KW-1185">Reference proteome</keyword>
<dbReference type="EMBL" id="CAJVPV010025534">
    <property type="protein sequence ID" value="CAG8729182.1"/>
    <property type="molecule type" value="Genomic_DNA"/>
</dbReference>
<evidence type="ECO:0000313" key="2">
    <source>
        <dbReference type="Proteomes" id="UP000789342"/>
    </source>
</evidence>
<dbReference type="AlphaFoldDB" id="A0A9N9IBX1"/>
<evidence type="ECO:0000313" key="1">
    <source>
        <dbReference type="EMBL" id="CAG8729182.1"/>
    </source>
</evidence>
<comment type="caution">
    <text evidence="1">The sequence shown here is derived from an EMBL/GenBank/DDBJ whole genome shotgun (WGS) entry which is preliminary data.</text>
</comment>
<feature type="non-terminal residue" evidence="1">
    <location>
        <position position="73"/>
    </location>
</feature>
<reference evidence="1" key="1">
    <citation type="submission" date="2021-06" db="EMBL/GenBank/DDBJ databases">
        <authorList>
            <person name="Kallberg Y."/>
            <person name="Tangrot J."/>
            <person name="Rosling A."/>
        </authorList>
    </citation>
    <scope>NUCLEOTIDE SEQUENCE</scope>
    <source>
        <strain evidence="1">CL551</strain>
    </source>
</reference>
<proteinExistence type="predicted"/>
<accession>A0A9N9IBX1</accession>
<sequence>MSDFRKDNAKVIVHLNMNEKTVAFSVNGTRYPPVASWTNLPSKLYFVASIITPGKFKILRPNTIDSDSISIFV</sequence>